<sequence>MTKTNDQLVKALTTDNNFRVLAVNATGVVQTAQQNHDLHRTATAALGRTLVASLLLANSTLKGKEGLTVRLNGQGPLGGMIVDADAAGHVKGYVQHPDVDLPQTDKQEEDVATAVGTDGFLEVLKNQGGAQPYASSVPLVSGKIGDDFTYYLAKSEQIPSALGVSVAFTTDDHVAVAGGYLIQTLPGADETAITELEKRLQTLPSIATSLQENPDPAQLINTIFGAEHVKILDHLPVSFYCDCSKEKFAHSLAGIGRKDLQQLIDEDHGAEVVCNFCGQKYDFSEADLVQILNDQAKDDENDE</sequence>
<dbReference type="Pfam" id="PF01430">
    <property type="entry name" value="HSP33"/>
    <property type="match status" value="1"/>
</dbReference>
<dbReference type="SUPFAM" id="SSF118352">
    <property type="entry name" value="HSP33 redox switch-like"/>
    <property type="match status" value="1"/>
</dbReference>
<evidence type="ECO:0000313" key="7">
    <source>
        <dbReference type="EMBL" id="USS84891.1"/>
    </source>
</evidence>
<comment type="function">
    <text evidence="6">Redox regulated molecular chaperone. Protects both thermally unfolding and oxidatively damaged proteins from irreversible aggregation. Plays an important role in the bacterial defense system toward oxidative stress.</text>
</comment>
<evidence type="ECO:0000256" key="4">
    <source>
        <dbReference type="ARBA" id="ARBA00023186"/>
    </source>
</evidence>
<keyword evidence="8" id="KW-1185">Reference proteome</keyword>
<dbReference type="EMBL" id="CP097116">
    <property type="protein sequence ID" value="USS84891.1"/>
    <property type="molecule type" value="Genomic_DNA"/>
</dbReference>
<dbReference type="Gene3D" id="3.90.1280.10">
    <property type="entry name" value="HSP33 redox switch-like"/>
    <property type="match status" value="1"/>
</dbReference>
<dbReference type="Gene3D" id="3.55.30.10">
    <property type="entry name" value="Hsp33 domain"/>
    <property type="match status" value="1"/>
</dbReference>
<dbReference type="PIRSF" id="PIRSF005261">
    <property type="entry name" value="Heat_shock_Hsp33"/>
    <property type="match status" value="1"/>
</dbReference>
<feature type="disulfide bond" description="Redox-active" evidence="6">
    <location>
        <begin position="274"/>
        <end position="277"/>
    </location>
</feature>
<keyword evidence="3 6" id="KW-1015">Disulfide bond</keyword>
<keyword evidence="1 6" id="KW-0963">Cytoplasm</keyword>
<protein>
    <recommendedName>
        <fullName evidence="6">33 kDa chaperonin</fullName>
    </recommendedName>
    <alternativeName>
        <fullName evidence="6">Heat shock protein 33 homolog</fullName>
        <shortName evidence="6">HSP33</shortName>
    </alternativeName>
</protein>
<dbReference type="NCBIfam" id="NF001033">
    <property type="entry name" value="PRK00114.1"/>
    <property type="match status" value="1"/>
</dbReference>
<comment type="subcellular location">
    <subcellularLocation>
        <location evidence="6">Cytoplasm</location>
    </subcellularLocation>
</comment>
<dbReference type="CDD" id="cd00498">
    <property type="entry name" value="Hsp33"/>
    <property type="match status" value="1"/>
</dbReference>
<keyword evidence="2 6" id="KW-0862">Zinc</keyword>
<evidence type="ECO:0000313" key="8">
    <source>
        <dbReference type="Proteomes" id="UP001056707"/>
    </source>
</evidence>
<keyword evidence="4 6" id="KW-0143">Chaperone</keyword>
<reference evidence="7" key="1">
    <citation type="submission" date="2022-05" db="EMBL/GenBank/DDBJ databases">
        <authorList>
            <person name="Oliphant S.A."/>
            <person name="Watson-Haigh N.S."/>
            <person name="Sumby K.M."/>
            <person name="Gardner J.M."/>
            <person name="Jiranek V."/>
        </authorList>
    </citation>
    <scope>NUCLEOTIDE SEQUENCE</scope>
    <source>
        <strain evidence="7">KI16_H9</strain>
    </source>
</reference>
<name>A0ABY5BPL1_9LACO</name>
<comment type="PTM">
    <text evidence="6">Under oxidizing conditions two disulfide bonds are formed involving the reactive cysteines. Under reducing conditions zinc is bound to the reactive cysteines and the protein is inactive.</text>
</comment>
<dbReference type="InterPro" id="IPR016153">
    <property type="entry name" value="Heat_shock_Hsp33_N"/>
</dbReference>
<dbReference type="RefSeq" id="WP_252749793.1">
    <property type="nucleotide sequence ID" value="NZ_CP097116.1"/>
</dbReference>
<dbReference type="Proteomes" id="UP001056707">
    <property type="component" value="Chromosome"/>
</dbReference>
<evidence type="ECO:0000256" key="5">
    <source>
        <dbReference type="ARBA" id="ARBA00023284"/>
    </source>
</evidence>
<keyword evidence="5 6" id="KW-0676">Redox-active center</keyword>
<feature type="disulfide bond" description="Redox-active" evidence="6">
    <location>
        <begin position="241"/>
        <end position="243"/>
    </location>
</feature>
<comment type="similarity">
    <text evidence="6">Belongs to the HSP33 family.</text>
</comment>
<evidence type="ECO:0000256" key="3">
    <source>
        <dbReference type="ARBA" id="ARBA00023157"/>
    </source>
</evidence>
<dbReference type="PANTHER" id="PTHR30111:SF1">
    <property type="entry name" value="33 KDA CHAPERONIN"/>
    <property type="match status" value="1"/>
</dbReference>
<evidence type="ECO:0000256" key="2">
    <source>
        <dbReference type="ARBA" id="ARBA00022833"/>
    </source>
</evidence>
<evidence type="ECO:0000256" key="6">
    <source>
        <dbReference type="HAMAP-Rule" id="MF_00117"/>
    </source>
</evidence>
<dbReference type="PANTHER" id="PTHR30111">
    <property type="entry name" value="33 KDA CHAPERONIN"/>
    <property type="match status" value="1"/>
</dbReference>
<proteinExistence type="inferred from homology"/>
<organism evidence="7 8">
    <name type="scientific">Fructilactobacillus myrtifloralis</name>
    <dbReference type="NCBI Taxonomy" id="2940301"/>
    <lineage>
        <taxon>Bacteria</taxon>
        <taxon>Bacillati</taxon>
        <taxon>Bacillota</taxon>
        <taxon>Bacilli</taxon>
        <taxon>Lactobacillales</taxon>
        <taxon>Lactobacillaceae</taxon>
        <taxon>Fructilactobacillus</taxon>
    </lineage>
</organism>
<dbReference type="InterPro" id="IPR000397">
    <property type="entry name" value="Heat_shock_Hsp33"/>
</dbReference>
<gene>
    <name evidence="6 7" type="primary">hslO</name>
    <name evidence="7" type="ORF">M3M35_06205</name>
</gene>
<dbReference type="HAMAP" id="MF_00117">
    <property type="entry name" value="HslO"/>
    <property type="match status" value="1"/>
</dbReference>
<accession>A0ABY5BPL1</accession>
<dbReference type="InterPro" id="IPR016154">
    <property type="entry name" value="Heat_shock_Hsp33_C"/>
</dbReference>
<dbReference type="SUPFAM" id="SSF64397">
    <property type="entry name" value="Hsp33 domain"/>
    <property type="match status" value="1"/>
</dbReference>
<evidence type="ECO:0000256" key="1">
    <source>
        <dbReference type="ARBA" id="ARBA00022490"/>
    </source>
</evidence>